<comment type="caution">
    <text evidence="3">The sequence shown here is derived from an EMBL/GenBank/DDBJ whole genome shotgun (WGS) entry which is preliminary data.</text>
</comment>
<gene>
    <name evidence="3" type="ORF">Bhyg_08173</name>
</gene>
<accession>A0A9Q0N4C3</accession>
<organism evidence="3 4">
    <name type="scientific">Pseudolycoriella hygida</name>
    <dbReference type="NCBI Taxonomy" id="35572"/>
    <lineage>
        <taxon>Eukaryota</taxon>
        <taxon>Metazoa</taxon>
        <taxon>Ecdysozoa</taxon>
        <taxon>Arthropoda</taxon>
        <taxon>Hexapoda</taxon>
        <taxon>Insecta</taxon>
        <taxon>Pterygota</taxon>
        <taxon>Neoptera</taxon>
        <taxon>Endopterygota</taxon>
        <taxon>Diptera</taxon>
        <taxon>Nematocera</taxon>
        <taxon>Sciaroidea</taxon>
        <taxon>Sciaridae</taxon>
        <taxon>Pseudolycoriella</taxon>
    </lineage>
</organism>
<keyword evidence="4" id="KW-1185">Reference proteome</keyword>
<feature type="compositionally biased region" description="Basic and acidic residues" evidence="2">
    <location>
        <begin position="479"/>
        <end position="490"/>
    </location>
</feature>
<evidence type="ECO:0000256" key="2">
    <source>
        <dbReference type="SAM" id="MobiDB-lite"/>
    </source>
</evidence>
<evidence type="ECO:0000256" key="1">
    <source>
        <dbReference type="SAM" id="Coils"/>
    </source>
</evidence>
<keyword evidence="1" id="KW-0175">Coiled coil</keyword>
<sequence length="1024" mass="120393">MKKGSSVSSQSESNLNHFPSVRSRKSVLKGSPAFVWSNEVTRTDEPYYDKRYHIPHDLPPNEVNFVGGLGKIKGHARSKLHPNRPTTLQKLYGMTSRNKIAVTFTQPHKDSHCLAQKTEKLIERQSPKVIKSVVRQVTSADFIITPSSSNASDCSENIKLMKKKVPPCEHTEDNTINGVPFYYPKDGIKSLLNDFLSRTVDKDDMRLPHVESNELDFRKWAVNMRDEIRKERAGSSTVSNSISDRSSAKTIITGSKYSRKNLSKVGHKNIVKHLSGYMFGPFAKTPTPDELTKDGDKFGIPRTMTERAKRYHKKHKIQHNVLRRVRLSHMGFVQPPSKDESSDDNESVQEVKKLALIRTPYFIIPTIRISQVKKKDRFRNKFLRGDRLKRINLLMDDRSKSQSKPKNVVETDEDIAERKRSMFAKFFQLIGKKDAKGRVEQEPKEIGVDKTNYLKLIRENFVKNRDKYEIDEEEQKPLTFDEFKERDSQREPNTPVKETKNSKEKDSTTERPITMRNRFEVIKPKELFKRKKNEKISKYDEIVGPFYVDPNLMDKFRSPKKYKKPHKYYTNLIKGKFWTRDRLQVNAPEFNQEKVGQLGQEYFNRLATELDEFYIHELRHRPPTRKFCVKTDIITLQQIARRNFNLYYIQENLIELKAKQIAENKLMNEAEEFAELCKTLFTKWKSQAFDEFNQKVIQQKQLEVENKLLAKQHCGMLEEFKKLSKDIFLVEEKWNELMTLQNYYYILQDSEWRQKNDWIHVDTNGAIQSPLQAIDNCKIRNIRRKIDCCGFSIKNHFDNEINIHLDRMKSILPSTDLLKKNLEILKQKAFDRVIQHNRTFWMYKQINIMCSKLMVQLNELRVREEEKIKMLKKRKEFMENRAQMIKENTQNYITKSIPGAAKSLNERTILSICSQLYNHLVPKEMSADTVLDNTTPIDKFKFIHQFALDIFQQLDTIPVDILRSAEQLAKENRKRIAEQTRLAVIKQKRFDLLKKQLRNQFTAVAPFKRVTITTERKSLNETKA</sequence>
<feature type="compositionally biased region" description="Basic and acidic residues" evidence="2">
    <location>
        <begin position="497"/>
        <end position="509"/>
    </location>
</feature>
<feature type="region of interest" description="Disordered" evidence="2">
    <location>
        <begin position="479"/>
        <end position="511"/>
    </location>
</feature>
<proteinExistence type="predicted"/>
<protein>
    <submittedName>
        <fullName evidence="3">Uncharacterized protein</fullName>
    </submittedName>
</protein>
<reference evidence="3" key="1">
    <citation type="submission" date="2022-07" db="EMBL/GenBank/DDBJ databases">
        <authorList>
            <person name="Trinca V."/>
            <person name="Uliana J.V.C."/>
            <person name="Torres T.T."/>
            <person name="Ward R.J."/>
            <person name="Monesi N."/>
        </authorList>
    </citation>
    <scope>NUCLEOTIDE SEQUENCE</scope>
    <source>
        <strain evidence="3">HSMRA1968</strain>
        <tissue evidence="3">Whole embryos</tissue>
    </source>
</reference>
<evidence type="ECO:0000313" key="4">
    <source>
        <dbReference type="Proteomes" id="UP001151699"/>
    </source>
</evidence>
<name>A0A9Q0N4C3_9DIPT</name>
<dbReference type="OrthoDB" id="7783210at2759"/>
<dbReference type="AlphaFoldDB" id="A0A9Q0N4C3"/>
<dbReference type="EMBL" id="WJQU01000002">
    <property type="protein sequence ID" value="KAJ6643216.1"/>
    <property type="molecule type" value="Genomic_DNA"/>
</dbReference>
<evidence type="ECO:0000313" key="3">
    <source>
        <dbReference type="EMBL" id="KAJ6643216.1"/>
    </source>
</evidence>
<feature type="coiled-coil region" evidence="1">
    <location>
        <begin position="854"/>
        <end position="888"/>
    </location>
</feature>
<dbReference type="Proteomes" id="UP001151699">
    <property type="component" value="Chromosome B"/>
</dbReference>